<reference evidence="1" key="2">
    <citation type="journal article" date="2015" name="Fish Shellfish Immunol.">
        <title>Early steps in the European eel (Anguilla anguilla)-Vibrio vulnificus interaction in the gills: Role of the RtxA13 toxin.</title>
        <authorList>
            <person name="Callol A."/>
            <person name="Pajuelo D."/>
            <person name="Ebbesson L."/>
            <person name="Teles M."/>
            <person name="MacKenzie S."/>
            <person name="Amaro C."/>
        </authorList>
    </citation>
    <scope>NUCLEOTIDE SEQUENCE</scope>
</reference>
<protein>
    <submittedName>
        <fullName evidence="1">Uncharacterized protein</fullName>
    </submittedName>
</protein>
<organism evidence="1">
    <name type="scientific">Anguilla anguilla</name>
    <name type="common">European freshwater eel</name>
    <name type="synonym">Muraena anguilla</name>
    <dbReference type="NCBI Taxonomy" id="7936"/>
    <lineage>
        <taxon>Eukaryota</taxon>
        <taxon>Metazoa</taxon>
        <taxon>Chordata</taxon>
        <taxon>Craniata</taxon>
        <taxon>Vertebrata</taxon>
        <taxon>Euteleostomi</taxon>
        <taxon>Actinopterygii</taxon>
        <taxon>Neopterygii</taxon>
        <taxon>Teleostei</taxon>
        <taxon>Anguilliformes</taxon>
        <taxon>Anguillidae</taxon>
        <taxon>Anguilla</taxon>
    </lineage>
</organism>
<dbReference type="EMBL" id="GBXM01006790">
    <property type="protein sequence ID" value="JAI01788.1"/>
    <property type="molecule type" value="Transcribed_RNA"/>
</dbReference>
<dbReference type="AlphaFoldDB" id="A0A0E9XGE4"/>
<accession>A0A0E9XGE4</accession>
<proteinExistence type="predicted"/>
<sequence length="55" mass="6220">MCSQMLAWSDKSHPNRQQSSVPCFYFFPVCFFPQLFWADDGGKDGEGGAFFSFGI</sequence>
<name>A0A0E9XGE4_ANGAN</name>
<reference evidence="1" key="1">
    <citation type="submission" date="2014-11" db="EMBL/GenBank/DDBJ databases">
        <authorList>
            <person name="Amaro Gonzalez C."/>
        </authorList>
    </citation>
    <scope>NUCLEOTIDE SEQUENCE</scope>
</reference>
<evidence type="ECO:0000313" key="1">
    <source>
        <dbReference type="EMBL" id="JAI01788.1"/>
    </source>
</evidence>